<comment type="caution">
    <text evidence="4">The sequence shown here is derived from an EMBL/GenBank/DDBJ whole genome shotgun (WGS) entry which is preliminary data.</text>
</comment>
<reference evidence="4 5" key="1">
    <citation type="submission" date="2018-04" db="EMBL/GenBank/DDBJ databases">
        <title>Adhaeribacter sp. HMF7616 genome sequencing and assembly.</title>
        <authorList>
            <person name="Kang H."/>
            <person name="Kang J."/>
            <person name="Cha I."/>
            <person name="Kim H."/>
            <person name="Joh K."/>
        </authorList>
    </citation>
    <scope>NUCLEOTIDE SEQUENCE [LARGE SCALE GENOMIC DNA]</scope>
    <source>
        <strain evidence="4 5">HMF7616</strain>
    </source>
</reference>
<dbReference type="GO" id="GO:0005737">
    <property type="term" value="C:cytoplasm"/>
    <property type="evidence" value="ECO:0007669"/>
    <property type="project" value="UniProtKB-SubCell"/>
</dbReference>
<name>A0A369QI00_9BACT</name>
<comment type="function">
    <text evidence="3">Required for maturation of urease via the functional incorporation of the urease nickel metallocenter.</text>
</comment>
<dbReference type="HAMAP" id="MF_01385">
    <property type="entry name" value="UreF"/>
    <property type="match status" value="1"/>
</dbReference>
<keyword evidence="3" id="KW-0963">Cytoplasm</keyword>
<evidence type="ECO:0000256" key="1">
    <source>
        <dbReference type="ARBA" id="ARBA00022988"/>
    </source>
</evidence>
<gene>
    <name evidence="3" type="primary">ureF</name>
    <name evidence="4" type="ORF">AHMF7616_01450</name>
</gene>
<keyword evidence="2 3" id="KW-0143">Chaperone</keyword>
<dbReference type="Gene3D" id="1.10.4190.10">
    <property type="entry name" value="Urease accessory protein UreF"/>
    <property type="match status" value="1"/>
</dbReference>
<dbReference type="InterPro" id="IPR038277">
    <property type="entry name" value="UreF_sf"/>
</dbReference>
<comment type="subunit">
    <text evidence="3">UreD, UreF and UreG form a complex that acts as a GTP-hydrolysis-dependent molecular chaperone, activating the urease apoprotein by helping to assemble the nickel containing metallocenter of UreC. The UreE protein probably delivers the nickel.</text>
</comment>
<dbReference type="AlphaFoldDB" id="A0A369QI00"/>
<keyword evidence="5" id="KW-1185">Reference proteome</keyword>
<dbReference type="GO" id="GO:0016151">
    <property type="term" value="F:nickel cation binding"/>
    <property type="evidence" value="ECO:0007669"/>
    <property type="project" value="UniProtKB-UniRule"/>
</dbReference>
<dbReference type="EMBL" id="QASA01000001">
    <property type="protein sequence ID" value="RDC62856.1"/>
    <property type="molecule type" value="Genomic_DNA"/>
</dbReference>
<evidence type="ECO:0000256" key="3">
    <source>
        <dbReference type="HAMAP-Rule" id="MF_01385"/>
    </source>
</evidence>
<accession>A0A369QI00</accession>
<keyword evidence="1 3" id="KW-0996">Nickel insertion</keyword>
<evidence type="ECO:0000313" key="5">
    <source>
        <dbReference type="Proteomes" id="UP000253919"/>
    </source>
</evidence>
<evidence type="ECO:0000256" key="2">
    <source>
        <dbReference type="ARBA" id="ARBA00023186"/>
    </source>
</evidence>
<comment type="similarity">
    <text evidence="3">Belongs to the UreF family.</text>
</comment>
<organism evidence="4 5">
    <name type="scientific">Adhaeribacter pallidiroseus</name>
    <dbReference type="NCBI Taxonomy" id="2072847"/>
    <lineage>
        <taxon>Bacteria</taxon>
        <taxon>Pseudomonadati</taxon>
        <taxon>Bacteroidota</taxon>
        <taxon>Cytophagia</taxon>
        <taxon>Cytophagales</taxon>
        <taxon>Hymenobacteraceae</taxon>
        <taxon>Adhaeribacter</taxon>
    </lineage>
</organism>
<protein>
    <recommendedName>
        <fullName evidence="3">Urease accessory protein UreF</fullName>
    </recommendedName>
</protein>
<evidence type="ECO:0000313" key="4">
    <source>
        <dbReference type="EMBL" id="RDC62856.1"/>
    </source>
</evidence>
<proteinExistence type="inferred from homology"/>
<sequence length="230" mass="25529">MNEAVNLLHLLQLADPMLPIGGYSHSYGLETYVQLGLVRDTPTATELVETMLAQNIFYNDAAFVHLAYHAATATNFNEILLLDTECTALKSPREVRQASQKLGIRLLKIFQRLIESDLATAYETAIAQQQALGHYSLVFGIYAQALNINLTDALTAFYYNAAAGLVTNCVKLIPLGQMDGQKILFNLQNTITHLVANNLGLSRDLVGVCTVGFDIRSMQHERLYTRLYMS</sequence>
<dbReference type="Pfam" id="PF01730">
    <property type="entry name" value="UreF"/>
    <property type="match status" value="1"/>
</dbReference>
<dbReference type="PANTHER" id="PTHR33620">
    <property type="entry name" value="UREASE ACCESSORY PROTEIN F"/>
    <property type="match status" value="1"/>
</dbReference>
<dbReference type="Proteomes" id="UP000253919">
    <property type="component" value="Unassembled WGS sequence"/>
</dbReference>
<dbReference type="PANTHER" id="PTHR33620:SF1">
    <property type="entry name" value="UREASE ACCESSORY PROTEIN F"/>
    <property type="match status" value="1"/>
</dbReference>
<dbReference type="RefSeq" id="WP_233507386.1">
    <property type="nucleotide sequence ID" value="NZ_QASA01000001.1"/>
</dbReference>
<dbReference type="InterPro" id="IPR002639">
    <property type="entry name" value="UreF"/>
</dbReference>
<comment type="subcellular location">
    <subcellularLocation>
        <location evidence="3">Cytoplasm</location>
    </subcellularLocation>
</comment>
<dbReference type="PIRSF" id="PIRSF009467">
    <property type="entry name" value="Ureas_acces_UreF"/>
    <property type="match status" value="1"/>
</dbReference>